<dbReference type="EMBL" id="CAUYUJ010015437">
    <property type="protein sequence ID" value="CAK0853909.1"/>
    <property type="molecule type" value="Genomic_DNA"/>
</dbReference>
<reference evidence="2" key="1">
    <citation type="submission" date="2023-10" db="EMBL/GenBank/DDBJ databases">
        <authorList>
            <person name="Chen Y."/>
            <person name="Shah S."/>
            <person name="Dougan E. K."/>
            <person name="Thang M."/>
            <person name="Chan C."/>
        </authorList>
    </citation>
    <scope>NUCLEOTIDE SEQUENCE [LARGE SCALE GENOMIC DNA]</scope>
</reference>
<dbReference type="Proteomes" id="UP001189429">
    <property type="component" value="Unassembled WGS sequence"/>
</dbReference>
<protein>
    <submittedName>
        <fullName evidence="2">Uncharacterized protein</fullName>
    </submittedName>
</protein>
<keyword evidence="3" id="KW-1185">Reference proteome</keyword>
<proteinExistence type="predicted"/>
<feature type="non-terminal residue" evidence="2">
    <location>
        <position position="1"/>
    </location>
</feature>
<accession>A0ABN9U5S6</accession>
<evidence type="ECO:0000313" key="3">
    <source>
        <dbReference type="Proteomes" id="UP001189429"/>
    </source>
</evidence>
<name>A0ABN9U5S6_9DINO</name>
<comment type="caution">
    <text evidence="2">The sequence shown here is derived from an EMBL/GenBank/DDBJ whole genome shotgun (WGS) entry which is preliminary data.</text>
</comment>
<feature type="region of interest" description="Disordered" evidence="1">
    <location>
        <begin position="1"/>
        <end position="40"/>
    </location>
</feature>
<organism evidence="2 3">
    <name type="scientific">Prorocentrum cordatum</name>
    <dbReference type="NCBI Taxonomy" id="2364126"/>
    <lineage>
        <taxon>Eukaryota</taxon>
        <taxon>Sar</taxon>
        <taxon>Alveolata</taxon>
        <taxon>Dinophyceae</taxon>
        <taxon>Prorocentrales</taxon>
        <taxon>Prorocentraceae</taxon>
        <taxon>Prorocentrum</taxon>
    </lineage>
</organism>
<sequence length="233" mass="24960">GGSALTDPPVPAAAAARQPRGPSGPFRPRGSPRGGAPMLALRSGHGARALGPRLGRPLEPAGARGIAKYARKGVWARGEDGEYTMDDLRIFTPGMRRKYPYHKVRVPSKPYMCARHSAPSPPGSAVKLAISYIPWSGADTFYRLKAALLDRLPGAQIIGNANPNLREMTMDPESPIPALRAGMALRVMRLNDRRVLLGLQGEGRAAEALAAPALDRLAAEAADNFDWRYGPPE</sequence>
<evidence type="ECO:0000313" key="2">
    <source>
        <dbReference type="EMBL" id="CAK0853909.1"/>
    </source>
</evidence>
<evidence type="ECO:0000256" key="1">
    <source>
        <dbReference type="SAM" id="MobiDB-lite"/>
    </source>
</evidence>
<feature type="compositionally biased region" description="Low complexity" evidence="1">
    <location>
        <begin position="12"/>
        <end position="35"/>
    </location>
</feature>
<gene>
    <name evidence="2" type="ORF">PCOR1329_LOCUS45235</name>
</gene>